<dbReference type="InterPro" id="IPR050696">
    <property type="entry name" value="FtsA/MreB"/>
</dbReference>
<dbReference type="CDD" id="cd24048">
    <property type="entry name" value="ASKHA_NBD_FtsA"/>
    <property type="match status" value="1"/>
</dbReference>
<keyword evidence="4 5" id="KW-0131">Cell cycle</keyword>
<dbReference type="Gene3D" id="3.30.1490.110">
    <property type="match status" value="1"/>
</dbReference>
<dbReference type="NCBIfam" id="TIGR01174">
    <property type="entry name" value="ftsA"/>
    <property type="match status" value="1"/>
</dbReference>
<dbReference type="PANTHER" id="PTHR32432">
    <property type="entry name" value="CELL DIVISION PROTEIN FTSA-RELATED"/>
    <property type="match status" value="1"/>
</dbReference>
<dbReference type="HAMAP" id="MF_02033">
    <property type="entry name" value="FtsA"/>
    <property type="match status" value="1"/>
</dbReference>
<dbReference type="GO" id="GO:0032153">
    <property type="term" value="C:cell division site"/>
    <property type="evidence" value="ECO:0007669"/>
    <property type="project" value="UniProtKB-UniRule"/>
</dbReference>
<sequence length="420" mass="44122">MMKMKVVAAIDVGSSKVCTLIGQADDSKETINIIGASSVPSLGVRKGQIVDIEEAAESIIKSVEAAERMAGYSLNRVSITVGGGHISSQNSHGVVAVAEPEKEVTPEDIDRVIDAAKAISIPSSREILHVIPISYTVDSQDGVANPVGMSGIRLEVKTHIISGSSTAIKNLTKCVSQTGAEIGGIVFSGVTSAQAVLNVTEKELGVILVDIGGGTTSVIVLIEGSPCYTTVLPIGAKNITNDLAIGLRLSLEGAEKLKISLSKTEKKESEQDNIELVNLGIYEETKTVSRKTIIEGIIKPRLNEIFTMVSEEIAKNGFAGLTPSGVVLTGGGALTVGTVEICRRCLSLPVRIGIPENVTGLVDDILDPAYSSAIGLLFYSLKEKLYSKTVNVSSFSKVAGKIPMKGAIEKISSFIKSFLP</sequence>
<dbReference type="SUPFAM" id="SSF53067">
    <property type="entry name" value="Actin-like ATPase domain"/>
    <property type="match status" value="2"/>
</dbReference>
<dbReference type="EMBL" id="PCVI01000028">
    <property type="protein sequence ID" value="PIQ70174.1"/>
    <property type="molecule type" value="Genomic_DNA"/>
</dbReference>
<dbReference type="Proteomes" id="UP000231371">
    <property type="component" value="Unassembled WGS sequence"/>
</dbReference>
<dbReference type="InterPro" id="IPR043129">
    <property type="entry name" value="ATPase_NBD"/>
</dbReference>
<evidence type="ECO:0000256" key="1">
    <source>
        <dbReference type="ARBA" id="ARBA00022475"/>
    </source>
</evidence>
<dbReference type="InterPro" id="IPR003494">
    <property type="entry name" value="SHS2_FtsA"/>
</dbReference>
<dbReference type="PIRSF" id="PIRSF003101">
    <property type="entry name" value="FtsA"/>
    <property type="match status" value="1"/>
</dbReference>
<accession>A0A2H0KIG7</accession>
<evidence type="ECO:0000259" key="7">
    <source>
        <dbReference type="SMART" id="SM00842"/>
    </source>
</evidence>
<comment type="caution">
    <text evidence="8">The sequence shown here is derived from an EMBL/GenBank/DDBJ whole genome shotgun (WGS) entry which is preliminary data.</text>
</comment>
<keyword evidence="1 5" id="KW-1003">Cell membrane</keyword>
<comment type="subcellular location">
    <subcellularLocation>
        <location evidence="5">Cell membrane</location>
        <topology evidence="5">Peripheral membrane protein</topology>
        <orientation evidence="5">Cytoplasmic side</orientation>
    </subcellularLocation>
    <text evidence="5">Localizes to the Z ring in an FtsZ-dependent manner. Targeted to the membrane through a conserved C-terminal amphipathic helix.</text>
</comment>
<keyword evidence="3 5" id="KW-0472">Membrane</keyword>
<evidence type="ECO:0000256" key="3">
    <source>
        <dbReference type="ARBA" id="ARBA00023136"/>
    </source>
</evidence>
<keyword evidence="2 5" id="KW-0132">Cell division</keyword>
<dbReference type="AlphaFoldDB" id="A0A2H0KIG7"/>
<dbReference type="GO" id="GO:0043093">
    <property type="term" value="P:FtsZ-dependent cytokinesis"/>
    <property type="evidence" value="ECO:0007669"/>
    <property type="project" value="UniProtKB-UniRule"/>
</dbReference>
<comment type="similarity">
    <text evidence="5 6">Belongs to the FtsA/MreB family.</text>
</comment>
<dbReference type="Pfam" id="PF02491">
    <property type="entry name" value="SHS2_FTSA"/>
    <property type="match status" value="1"/>
</dbReference>
<feature type="domain" description="SHS2" evidence="7">
    <location>
        <begin position="7"/>
        <end position="196"/>
    </location>
</feature>
<dbReference type="InterPro" id="IPR020823">
    <property type="entry name" value="Cell_div_FtsA"/>
</dbReference>
<dbReference type="FunFam" id="3.30.1490.110:FF:000001">
    <property type="entry name" value="Cell division protein FtsA"/>
    <property type="match status" value="1"/>
</dbReference>
<evidence type="ECO:0000313" key="8">
    <source>
        <dbReference type="EMBL" id="PIQ70174.1"/>
    </source>
</evidence>
<dbReference type="Pfam" id="PF14450">
    <property type="entry name" value="FtsA"/>
    <property type="match status" value="1"/>
</dbReference>
<dbReference type="GO" id="GO:0009898">
    <property type="term" value="C:cytoplasmic side of plasma membrane"/>
    <property type="evidence" value="ECO:0007669"/>
    <property type="project" value="UniProtKB-UniRule"/>
</dbReference>
<evidence type="ECO:0000256" key="6">
    <source>
        <dbReference type="PIRNR" id="PIRNR003101"/>
    </source>
</evidence>
<name>A0A2H0KIG7_9BACT</name>
<proteinExistence type="inferred from homology"/>
<gene>
    <name evidence="5 8" type="primary">ftsA</name>
    <name evidence="8" type="ORF">COV89_01780</name>
</gene>
<protein>
    <recommendedName>
        <fullName evidence="5 6">Cell division protein FtsA</fullName>
    </recommendedName>
</protein>
<dbReference type="PANTHER" id="PTHR32432:SF4">
    <property type="entry name" value="CELL DIVISION PROTEIN FTSA"/>
    <property type="match status" value="1"/>
</dbReference>
<dbReference type="Gene3D" id="3.30.420.40">
    <property type="match status" value="2"/>
</dbReference>
<organism evidence="8 9">
    <name type="scientific">Candidatus Shapirobacteria bacterium CG11_big_fil_rev_8_21_14_0_20_40_12</name>
    <dbReference type="NCBI Taxonomy" id="1974889"/>
    <lineage>
        <taxon>Bacteria</taxon>
        <taxon>Candidatus Shapironibacteriota</taxon>
    </lineage>
</organism>
<evidence type="ECO:0000313" key="9">
    <source>
        <dbReference type="Proteomes" id="UP000231371"/>
    </source>
</evidence>
<evidence type="ECO:0000256" key="2">
    <source>
        <dbReference type="ARBA" id="ARBA00022618"/>
    </source>
</evidence>
<reference evidence="8 9" key="1">
    <citation type="submission" date="2017-09" db="EMBL/GenBank/DDBJ databases">
        <title>Depth-based differentiation of microbial function through sediment-hosted aquifers and enrichment of novel symbionts in the deep terrestrial subsurface.</title>
        <authorList>
            <person name="Probst A.J."/>
            <person name="Ladd B."/>
            <person name="Jarett J.K."/>
            <person name="Geller-Mcgrath D.E."/>
            <person name="Sieber C.M."/>
            <person name="Emerson J.B."/>
            <person name="Anantharaman K."/>
            <person name="Thomas B.C."/>
            <person name="Malmstrom R."/>
            <person name="Stieglmeier M."/>
            <person name="Klingl A."/>
            <person name="Woyke T."/>
            <person name="Ryan C.M."/>
            <person name="Banfield J.F."/>
        </authorList>
    </citation>
    <scope>NUCLEOTIDE SEQUENCE [LARGE SCALE GENOMIC DNA]</scope>
    <source>
        <strain evidence="8">CG11_big_fil_rev_8_21_14_0_20_40_12</strain>
    </source>
</reference>
<evidence type="ECO:0000256" key="5">
    <source>
        <dbReference type="HAMAP-Rule" id="MF_02033"/>
    </source>
</evidence>
<evidence type="ECO:0000256" key="4">
    <source>
        <dbReference type="ARBA" id="ARBA00023306"/>
    </source>
</evidence>
<comment type="subunit">
    <text evidence="5">Self-interacts. Interacts with FtsZ.</text>
</comment>
<dbReference type="SMART" id="SM00842">
    <property type="entry name" value="FtsA"/>
    <property type="match status" value="1"/>
</dbReference>
<comment type="function">
    <text evidence="5 6">Cell division protein that is involved in the assembly of the Z ring. May serve as a membrane anchor for the Z ring.</text>
</comment>